<gene>
    <name evidence="2" type="ORF">MARU1_000925</name>
</gene>
<feature type="compositionally biased region" description="Pro residues" evidence="1">
    <location>
        <begin position="1"/>
        <end position="13"/>
    </location>
</feature>
<dbReference type="AlphaFoldDB" id="A0AAJ5Z2S3"/>
<feature type="compositionally biased region" description="Polar residues" evidence="1">
    <location>
        <begin position="196"/>
        <end position="209"/>
    </location>
</feature>
<dbReference type="GO" id="GO:0005737">
    <property type="term" value="C:cytoplasm"/>
    <property type="evidence" value="ECO:0007669"/>
    <property type="project" value="TreeGrafter"/>
</dbReference>
<feature type="region of interest" description="Disordered" evidence="1">
    <location>
        <begin position="1"/>
        <end position="60"/>
    </location>
</feature>
<reference evidence="2 3" key="1">
    <citation type="submission" date="2023-03" db="EMBL/GenBank/DDBJ databases">
        <title>Mating type loci evolution in Malassezia.</title>
        <authorList>
            <person name="Coelho M.A."/>
        </authorList>
    </citation>
    <scope>NUCLEOTIDE SEQUENCE [LARGE SCALE GENOMIC DNA]</scope>
    <source>
        <strain evidence="2 3">CBS 13387</strain>
    </source>
</reference>
<proteinExistence type="predicted"/>
<accession>A0AAJ5Z2S3</accession>
<keyword evidence="3" id="KW-1185">Reference proteome</keyword>
<dbReference type="PANTHER" id="PTHR28031:SF1">
    <property type="entry name" value="PROLINE-RICH PROTEIN HUA1"/>
    <property type="match status" value="1"/>
</dbReference>
<name>A0AAJ5Z2S3_9BASI</name>
<protein>
    <submittedName>
        <fullName evidence="2">Uncharacterized protein</fullName>
    </submittedName>
</protein>
<dbReference type="PANTHER" id="PTHR28031">
    <property type="entry name" value="PROLINE-RICH PROTEIN HUA1"/>
    <property type="match status" value="1"/>
</dbReference>
<dbReference type="PRINTS" id="PR01217">
    <property type="entry name" value="PRICHEXTENSN"/>
</dbReference>
<dbReference type="EMBL" id="CP119917">
    <property type="protein sequence ID" value="WFD14914.1"/>
    <property type="molecule type" value="Genomic_DNA"/>
</dbReference>
<organism evidence="2 3">
    <name type="scientific">Malassezia arunalokei</name>
    <dbReference type="NCBI Taxonomy" id="1514897"/>
    <lineage>
        <taxon>Eukaryota</taxon>
        <taxon>Fungi</taxon>
        <taxon>Dikarya</taxon>
        <taxon>Basidiomycota</taxon>
        <taxon>Ustilaginomycotina</taxon>
        <taxon>Malasseziomycetes</taxon>
        <taxon>Malasseziales</taxon>
        <taxon>Malasseziaceae</taxon>
        <taxon>Malassezia</taxon>
    </lineage>
</organism>
<evidence type="ECO:0000256" key="1">
    <source>
        <dbReference type="SAM" id="MobiDB-lite"/>
    </source>
</evidence>
<feature type="compositionally biased region" description="Pro residues" evidence="1">
    <location>
        <begin position="35"/>
        <end position="58"/>
    </location>
</feature>
<feature type="region of interest" description="Disordered" evidence="1">
    <location>
        <begin position="146"/>
        <end position="229"/>
    </location>
</feature>
<sequence>MPPPLEPSEPPPSYEDVLASTWGDASSHHEAAAPSLPPRPRPPSPTSTAPAPPRPVGPLPTVSPANGYPLLYKGKILLYPVSVPTCSKCYETGYVNRNPLKPCKSCWHRYGKAYTGAVKNAYEQGGAHGYFGDKRIQQPLQFYTPMQSHAFHPPTPRPTQAFSPSFGTQPPSGPSSRPDVYPEDQHSSVPPRYDVVSQTSGEKPLTQQDYPSYAPPPPPRPMPCYAPPPPGAAPLVDWYGYQPPPGAVAVMPGDPRIGGTLECQRPIFAIWAGR</sequence>
<dbReference type="Proteomes" id="UP001217582">
    <property type="component" value="Chromosome 2"/>
</dbReference>
<dbReference type="InterPro" id="IPR038910">
    <property type="entry name" value="Hua1-like"/>
</dbReference>
<feature type="compositionally biased region" description="Pro residues" evidence="1">
    <location>
        <begin position="213"/>
        <end position="229"/>
    </location>
</feature>
<evidence type="ECO:0000313" key="3">
    <source>
        <dbReference type="Proteomes" id="UP001217582"/>
    </source>
</evidence>
<feature type="compositionally biased region" description="Polar residues" evidence="1">
    <location>
        <begin position="158"/>
        <end position="170"/>
    </location>
</feature>
<evidence type="ECO:0000313" key="2">
    <source>
        <dbReference type="EMBL" id="WFD14914.1"/>
    </source>
</evidence>